<proteinExistence type="predicted"/>
<dbReference type="EMBL" id="RXLQ01000018">
    <property type="protein sequence ID" value="RSZ56155.1"/>
    <property type="molecule type" value="Genomic_DNA"/>
</dbReference>
<dbReference type="RefSeq" id="WP_126077000.1">
    <property type="nucleotide sequence ID" value="NZ_CP051166.1"/>
</dbReference>
<dbReference type="Proteomes" id="UP000278085">
    <property type="component" value="Unassembled WGS sequence"/>
</dbReference>
<reference evidence="2 3" key="1">
    <citation type="submission" date="2018-12" db="EMBL/GenBank/DDBJ databases">
        <authorList>
            <person name="Yang E."/>
        </authorList>
    </citation>
    <scope>NUCLEOTIDE SEQUENCE [LARGE SCALE GENOMIC DNA]</scope>
    <source>
        <strain evidence="2 3">SOD</strain>
    </source>
</reference>
<organism evidence="2 3">
    <name type="scientific">Massilia atriviolacea</name>
    <dbReference type="NCBI Taxonomy" id="2495579"/>
    <lineage>
        <taxon>Bacteria</taxon>
        <taxon>Pseudomonadati</taxon>
        <taxon>Pseudomonadota</taxon>
        <taxon>Betaproteobacteria</taxon>
        <taxon>Burkholderiales</taxon>
        <taxon>Oxalobacteraceae</taxon>
        <taxon>Telluria group</taxon>
        <taxon>Massilia</taxon>
    </lineage>
</organism>
<sequence>MKQDQSTLLSLALSATAAGAVTAKATPAPDDSSKRLATTEYVKVAGRLNRILVYRMNAGVQQVSINGSAFTPTGAGLYTPATGMMFIKAQVQGGGGAAGGTGAAAAGNVSVGAPGASGACGVSLFSSVDIGASKAVTVGAGGVAAPNAAGTGGGASSIGTLLSAPGGAGGTLLNNVAPPAVIGNSAGSAAPTGANLLALVGAAGSATFASSSLANGMLGGCGGSSPLGAGPAGAAGNAAAISASNYGTGGSGVAVNQTGGALAGGHGAAGVVVIEEYI</sequence>
<comment type="caution">
    <text evidence="2">The sequence shown here is derived from an EMBL/GenBank/DDBJ whole genome shotgun (WGS) entry which is preliminary data.</text>
</comment>
<name>A0A430HF60_9BURK</name>
<evidence type="ECO:0000313" key="2">
    <source>
        <dbReference type="EMBL" id="RSZ56155.1"/>
    </source>
</evidence>
<evidence type="ECO:0000256" key="1">
    <source>
        <dbReference type="SAM" id="SignalP"/>
    </source>
</evidence>
<gene>
    <name evidence="2" type="ORF">EJB06_26315</name>
</gene>
<accession>A0A430HF60</accession>
<dbReference type="AlphaFoldDB" id="A0A430HF60"/>
<feature type="chain" id="PRO_5019487128" evidence="1">
    <location>
        <begin position="21"/>
        <end position="278"/>
    </location>
</feature>
<protein>
    <submittedName>
        <fullName evidence="2">Uncharacterized protein</fullName>
    </submittedName>
</protein>
<feature type="signal peptide" evidence="1">
    <location>
        <begin position="1"/>
        <end position="20"/>
    </location>
</feature>
<keyword evidence="1" id="KW-0732">Signal</keyword>
<evidence type="ECO:0000313" key="3">
    <source>
        <dbReference type="Proteomes" id="UP000278085"/>
    </source>
</evidence>
<keyword evidence="3" id="KW-1185">Reference proteome</keyword>